<accession>X0Z3R0</accession>
<organism evidence="3">
    <name type="scientific">marine sediment metagenome</name>
    <dbReference type="NCBI Taxonomy" id="412755"/>
    <lineage>
        <taxon>unclassified sequences</taxon>
        <taxon>metagenomes</taxon>
        <taxon>ecological metagenomes</taxon>
    </lineage>
</organism>
<evidence type="ECO:0000313" key="3">
    <source>
        <dbReference type="EMBL" id="GAG53082.1"/>
    </source>
</evidence>
<dbReference type="GO" id="GO:0000166">
    <property type="term" value="F:nucleotide binding"/>
    <property type="evidence" value="ECO:0007669"/>
    <property type="project" value="InterPro"/>
</dbReference>
<dbReference type="InterPro" id="IPR050463">
    <property type="entry name" value="Gfo/Idh/MocA_oxidrdct_glycsds"/>
</dbReference>
<feature type="domain" description="Gfo/Idh/MocA-like oxidoreductase N-terminal" evidence="1">
    <location>
        <begin position="3"/>
        <end position="114"/>
    </location>
</feature>
<dbReference type="InterPro" id="IPR036291">
    <property type="entry name" value="NAD(P)-bd_dom_sf"/>
</dbReference>
<sequence length="180" mass="20456">MHNVAIIGFGKMGKIRKEVINFLPDCSLKWVCDVAPQEGSFKFTKDPDVIFNDEEVAIVFVCTPNYLNKDFVVRGLDSKKHVFCEKPLGISTAEISEIMDVEKRNPKCKLAVGFNHRRHPAVKLAKENVDSGQFGEILWIRGRYGKSYGPDFFRTWRAQKQYAGGGILMDQGVHMLDLFL</sequence>
<dbReference type="Gene3D" id="3.30.360.10">
    <property type="entry name" value="Dihydrodipicolinate Reductase, domain 2"/>
    <property type="match status" value="1"/>
</dbReference>
<dbReference type="EMBL" id="BARS01052380">
    <property type="protein sequence ID" value="GAG53082.1"/>
    <property type="molecule type" value="Genomic_DNA"/>
</dbReference>
<proteinExistence type="predicted"/>
<dbReference type="InterPro" id="IPR055170">
    <property type="entry name" value="GFO_IDH_MocA-like_dom"/>
</dbReference>
<dbReference type="Pfam" id="PF22725">
    <property type="entry name" value="GFO_IDH_MocA_C3"/>
    <property type="match status" value="1"/>
</dbReference>
<dbReference type="InterPro" id="IPR000683">
    <property type="entry name" value="Gfo/Idh/MocA-like_OxRdtase_N"/>
</dbReference>
<dbReference type="SUPFAM" id="SSF51735">
    <property type="entry name" value="NAD(P)-binding Rossmann-fold domains"/>
    <property type="match status" value="1"/>
</dbReference>
<gene>
    <name evidence="3" type="ORF">S01H1_77886</name>
</gene>
<dbReference type="Pfam" id="PF01408">
    <property type="entry name" value="GFO_IDH_MocA"/>
    <property type="match status" value="1"/>
</dbReference>
<protein>
    <recommendedName>
        <fullName evidence="4">Gfo/Idh/MocA-like oxidoreductase N-terminal domain-containing protein</fullName>
    </recommendedName>
</protein>
<evidence type="ECO:0008006" key="4">
    <source>
        <dbReference type="Google" id="ProtNLM"/>
    </source>
</evidence>
<name>X0Z3R0_9ZZZZ</name>
<dbReference type="Gene3D" id="3.40.50.720">
    <property type="entry name" value="NAD(P)-binding Rossmann-like Domain"/>
    <property type="match status" value="1"/>
</dbReference>
<dbReference type="PANTHER" id="PTHR43818">
    <property type="entry name" value="BCDNA.GH03377"/>
    <property type="match status" value="1"/>
</dbReference>
<evidence type="ECO:0000259" key="1">
    <source>
        <dbReference type="Pfam" id="PF01408"/>
    </source>
</evidence>
<dbReference type="AlphaFoldDB" id="X0Z3R0"/>
<evidence type="ECO:0000259" key="2">
    <source>
        <dbReference type="Pfam" id="PF22725"/>
    </source>
</evidence>
<reference evidence="3" key="1">
    <citation type="journal article" date="2014" name="Front. Microbiol.">
        <title>High frequency of phylogenetically diverse reductive dehalogenase-homologous genes in deep subseafloor sedimentary metagenomes.</title>
        <authorList>
            <person name="Kawai M."/>
            <person name="Futagami T."/>
            <person name="Toyoda A."/>
            <person name="Takaki Y."/>
            <person name="Nishi S."/>
            <person name="Hori S."/>
            <person name="Arai W."/>
            <person name="Tsubouchi T."/>
            <person name="Morono Y."/>
            <person name="Uchiyama I."/>
            <person name="Ito T."/>
            <person name="Fujiyama A."/>
            <person name="Inagaki F."/>
            <person name="Takami H."/>
        </authorList>
    </citation>
    <scope>NUCLEOTIDE SEQUENCE</scope>
    <source>
        <strain evidence="3">Expedition CK06-06</strain>
    </source>
</reference>
<feature type="domain" description="GFO/IDH/MocA-like oxidoreductase" evidence="2">
    <location>
        <begin position="123"/>
        <end position="179"/>
    </location>
</feature>
<dbReference type="PANTHER" id="PTHR43818:SF5">
    <property type="entry name" value="OXIDOREDUCTASE FAMILY PROTEIN"/>
    <property type="match status" value="1"/>
</dbReference>
<comment type="caution">
    <text evidence="3">The sequence shown here is derived from an EMBL/GenBank/DDBJ whole genome shotgun (WGS) entry which is preliminary data.</text>
</comment>
<feature type="non-terminal residue" evidence="3">
    <location>
        <position position="180"/>
    </location>
</feature>